<dbReference type="FunFam" id="1.10.630.10:FF:000182">
    <property type="entry name" value="Cytochrome P450 3A4"/>
    <property type="match status" value="1"/>
</dbReference>
<dbReference type="PANTHER" id="PTHR24292">
    <property type="entry name" value="CYTOCHROME P450"/>
    <property type="match status" value="1"/>
</dbReference>
<dbReference type="AlphaFoldDB" id="A0A1B6HBX0"/>
<dbReference type="InterPro" id="IPR001128">
    <property type="entry name" value="Cyt_P450"/>
</dbReference>
<dbReference type="InterPro" id="IPR017972">
    <property type="entry name" value="Cyt_P450_CS"/>
</dbReference>
<dbReference type="Pfam" id="PF00067">
    <property type="entry name" value="p450"/>
    <property type="match status" value="1"/>
</dbReference>
<dbReference type="PANTHER" id="PTHR24292:SF54">
    <property type="entry name" value="CYP9F3-RELATED"/>
    <property type="match status" value="1"/>
</dbReference>
<reference evidence="16" key="1">
    <citation type="submission" date="2015-11" db="EMBL/GenBank/DDBJ databases">
        <title>De novo transcriptome assembly of four potential Pierce s Disease insect vectors from Arizona vineyards.</title>
        <authorList>
            <person name="Tassone E.E."/>
        </authorList>
    </citation>
    <scope>NUCLEOTIDE SEQUENCE</scope>
</reference>
<keyword evidence="15" id="KW-0812">Transmembrane</keyword>
<evidence type="ECO:0000256" key="1">
    <source>
        <dbReference type="ARBA" id="ARBA00001971"/>
    </source>
</evidence>
<keyword evidence="15" id="KW-1133">Transmembrane helix</keyword>
<feature type="binding site" description="axial binding residue" evidence="13">
    <location>
        <position position="464"/>
    </location>
    <ligand>
        <name>heme</name>
        <dbReference type="ChEBI" id="CHEBI:30413"/>
    </ligand>
    <ligandPart>
        <name>Fe</name>
        <dbReference type="ChEBI" id="CHEBI:18248"/>
    </ligandPart>
</feature>
<evidence type="ECO:0000256" key="6">
    <source>
        <dbReference type="ARBA" id="ARBA00022723"/>
    </source>
</evidence>
<evidence type="ECO:0000256" key="3">
    <source>
        <dbReference type="ARBA" id="ARBA00004406"/>
    </source>
</evidence>
<evidence type="ECO:0000256" key="5">
    <source>
        <dbReference type="ARBA" id="ARBA00022617"/>
    </source>
</evidence>
<gene>
    <name evidence="16" type="ORF">g.44113</name>
</gene>
<evidence type="ECO:0000313" key="16">
    <source>
        <dbReference type="EMBL" id="JAS72129.1"/>
    </source>
</evidence>
<evidence type="ECO:0008006" key="17">
    <source>
        <dbReference type="Google" id="ProtNLM"/>
    </source>
</evidence>
<dbReference type="GO" id="GO:0005506">
    <property type="term" value="F:iron ion binding"/>
    <property type="evidence" value="ECO:0007669"/>
    <property type="project" value="InterPro"/>
</dbReference>
<comment type="similarity">
    <text evidence="4 14">Belongs to the cytochrome P450 family.</text>
</comment>
<dbReference type="GO" id="GO:0020037">
    <property type="term" value="F:heme binding"/>
    <property type="evidence" value="ECO:0007669"/>
    <property type="project" value="InterPro"/>
</dbReference>
<keyword evidence="5 13" id="KW-0349">Heme</keyword>
<comment type="cofactor">
    <cofactor evidence="1 13">
        <name>heme</name>
        <dbReference type="ChEBI" id="CHEBI:30413"/>
    </cofactor>
</comment>
<dbReference type="GO" id="GO:0005789">
    <property type="term" value="C:endoplasmic reticulum membrane"/>
    <property type="evidence" value="ECO:0007669"/>
    <property type="project" value="UniProtKB-SubCell"/>
</dbReference>
<evidence type="ECO:0000256" key="4">
    <source>
        <dbReference type="ARBA" id="ARBA00010617"/>
    </source>
</evidence>
<evidence type="ECO:0000256" key="2">
    <source>
        <dbReference type="ARBA" id="ARBA00004174"/>
    </source>
</evidence>
<dbReference type="PRINTS" id="PR00385">
    <property type="entry name" value="P450"/>
</dbReference>
<comment type="subcellular location">
    <subcellularLocation>
        <location evidence="3">Endoplasmic reticulum membrane</location>
        <topology evidence="3">Peripheral membrane protein</topology>
    </subcellularLocation>
    <subcellularLocation>
        <location evidence="2">Microsome membrane</location>
        <topology evidence="2">Peripheral membrane protein</topology>
    </subcellularLocation>
</comment>
<dbReference type="Gene3D" id="1.10.630.10">
    <property type="entry name" value="Cytochrome P450"/>
    <property type="match status" value="1"/>
</dbReference>
<keyword evidence="8" id="KW-0492">Microsome</keyword>
<evidence type="ECO:0000256" key="13">
    <source>
        <dbReference type="PIRSR" id="PIRSR602401-1"/>
    </source>
</evidence>
<name>A0A1B6HBX0_9HEMI</name>
<evidence type="ECO:0000256" key="15">
    <source>
        <dbReference type="SAM" id="Phobius"/>
    </source>
</evidence>
<evidence type="ECO:0000256" key="9">
    <source>
        <dbReference type="ARBA" id="ARBA00023002"/>
    </source>
</evidence>
<keyword evidence="6 13" id="KW-0479">Metal-binding</keyword>
<keyword evidence="9 14" id="KW-0560">Oxidoreductase</keyword>
<dbReference type="EMBL" id="GECU01035577">
    <property type="protein sequence ID" value="JAS72129.1"/>
    <property type="molecule type" value="Transcribed_RNA"/>
</dbReference>
<protein>
    <recommendedName>
        <fullName evidence="17">Cytochrome P450</fullName>
    </recommendedName>
</protein>
<keyword evidence="7" id="KW-0256">Endoplasmic reticulum</keyword>
<evidence type="ECO:0000256" key="8">
    <source>
        <dbReference type="ARBA" id="ARBA00022848"/>
    </source>
</evidence>
<dbReference type="PRINTS" id="PR00463">
    <property type="entry name" value="EP450I"/>
</dbReference>
<sequence>MMVIDFVKNFVYSHIFMGVVLVIYGIYRYFRGNRDYWRNRNVTQIQNEYLTEYFTGKQSETILQIYRKLTTEKYGGLFFFNKPVLIVRDPELVDSILVTNFSYFQNRELPEITHEPLAGNLFSLRGKEWRDQRYKLLTTFTPDKLERMFGQISSCGDNMMDKLEDIPVQSNGGQWQSVIFDYVLDVISSCAFGIQFPPFRLNMFKAIVQNVFSTSPLQILRFAIIIFLPKLAWFVNLRLFPSEICDYFINLTKVNLKFRRDSKIRRDDYFQQLVDLLDKDETVEIKCAVLSDNTTDDVIVNQMQFTEDTTTKFTEDTVCANSFSFLASAKAVSSTISHILLELSRHPDSQERLHQEVISVLAKHGSWSYQALQEMTYLDQVIQEVQRMYPLFPTLMRECTRPYKIPDSNLTIEKGVLVLIPVVALHRDPNYYPDPDLFMPERFEGNNYKPSSTYLPFGNGPRICIAMRFAILQLKTCVAKIISQYNVKFSNKSKMPPRFAFASMTPLKKSEILLVFEKRNSNEGEMNHSEHVLSQLL</sequence>
<organism evidence="16">
    <name type="scientific">Homalodisca liturata</name>
    <dbReference type="NCBI Taxonomy" id="320908"/>
    <lineage>
        <taxon>Eukaryota</taxon>
        <taxon>Metazoa</taxon>
        <taxon>Ecdysozoa</taxon>
        <taxon>Arthropoda</taxon>
        <taxon>Hexapoda</taxon>
        <taxon>Insecta</taxon>
        <taxon>Pterygota</taxon>
        <taxon>Neoptera</taxon>
        <taxon>Paraneoptera</taxon>
        <taxon>Hemiptera</taxon>
        <taxon>Auchenorrhyncha</taxon>
        <taxon>Membracoidea</taxon>
        <taxon>Cicadellidae</taxon>
        <taxon>Cicadellinae</taxon>
        <taxon>Proconiini</taxon>
        <taxon>Homalodisca</taxon>
    </lineage>
</organism>
<keyword evidence="11 14" id="KW-0503">Monooxygenase</keyword>
<evidence type="ECO:0000256" key="10">
    <source>
        <dbReference type="ARBA" id="ARBA00023004"/>
    </source>
</evidence>
<dbReference type="PROSITE" id="PS00086">
    <property type="entry name" value="CYTOCHROME_P450"/>
    <property type="match status" value="1"/>
</dbReference>
<keyword evidence="12 15" id="KW-0472">Membrane</keyword>
<evidence type="ECO:0000256" key="7">
    <source>
        <dbReference type="ARBA" id="ARBA00022824"/>
    </source>
</evidence>
<dbReference type="InterPro" id="IPR036396">
    <property type="entry name" value="Cyt_P450_sf"/>
</dbReference>
<feature type="transmembrane region" description="Helical" evidence="15">
    <location>
        <begin position="219"/>
        <end position="240"/>
    </location>
</feature>
<dbReference type="GO" id="GO:0004497">
    <property type="term" value="F:monooxygenase activity"/>
    <property type="evidence" value="ECO:0007669"/>
    <property type="project" value="UniProtKB-KW"/>
</dbReference>
<evidence type="ECO:0000256" key="12">
    <source>
        <dbReference type="ARBA" id="ARBA00023136"/>
    </source>
</evidence>
<dbReference type="SUPFAM" id="SSF48264">
    <property type="entry name" value="Cytochrome P450"/>
    <property type="match status" value="1"/>
</dbReference>
<dbReference type="CDD" id="cd11056">
    <property type="entry name" value="CYP6-like"/>
    <property type="match status" value="1"/>
</dbReference>
<feature type="transmembrane region" description="Helical" evidence="15">
    <location>
        <begin position="12"/>
        <end position="30"/>
    </location>
</feature>
<proteinExistence type="inferred from homology"/>
<evidence type="ECO:0000256" key="14">
    <source>
        <dbReference type="RuleBase" id="RU000461"/>
    </source>
</evidence>
<dbReference type="InterPro" id="IPR002401">
    <property type="entry name" value="Cyt_P450_E_grp-I"/>
</dbReference>
<keyword evidence="10 13" id="KW-0408">Iron</keyword>
<evidence type="ECO:0000256" key="11">
    <source>
        <dbReference type="ARBA" id="ARBA00023033"/>
    </source>
</evidence>
<accession>A0A1B6HBX0</accession>
<dbReference type="InterPro" id="IPR050476">
    <property type="entry name" value="Insect_CytP450_Detox"/>
</dbReference>
<dbReference type="GO" id="GO:0016705">
    <property type="term" value="F:oxidoreductase activity, acting on paired donors, with incorporation or reduction of molecular oxygen"/>
    <property type="evidence" value="ECO:0007669"/>
    <property type="project" value="InterPro"/>
</dbReference>